<evidence type="ECO:0000313" key="2">
    <source>
        <dbReference type="Proteomes" id="UP000176998"/>
    </source>
</evidence>
<gene>
    <name evidence="1" type="ORF">CORC01_06807</name>
</gene>
<reference evidence="1 2" key="1">
    <citation type="submission" date="2016-09" db="EMBL/GenBank/DDBJ databases">
        <authorList>
            <person name="Capua I."/>
            <person name="De Benedictis P."/>
            <person name="Joannis T."/>
            <person name="Lombin L.H."/>
            <person name="Cattoli G."/>
        </authorList>
    </citation>
    <scope>NUCLEOTIDE SEQUENCE [LARGE SCALE GENOMIC DNA]</scope>
    <source>
        <strain evidence="1 2">IMI 309357</strain>
    </source>
</reference>
<dbReference type="EMBL" id="MJBS01000052">
    <property type="protein sequence ID" value="OHE97944.1"/>
    <property type="molecule type" value="Genomic_DNA"/>
</dbReference>
<dbReference type="Proteomes" id="UP000176998">
    <property type="component" value="Unassembled WGS sequence"/>
</dbReference>
<organism evidence="1 2">
    <name type="scientific">Colletotrichum orchidophilum</name>
    <dbReference type="NCBI Taxonomy" id="1209926"/>
    <lineage>
        <taxon>Eukaryota</taxon>
        <taxon>Fungi</taxon>
        <taxon>Dikarya</taxon>
        <taxon>Ascomycota</taxon>
        <taxon>Pezizomycotina</taxon>
        <taxon>Sordariomycetes</taxon>
        <taxon>Hypocreomycetidae</taxon>
        <taxon>Glomerellales</taxon>
        <taxon>Glomerellaceae</taxon>
        <taxon>Colletotrichum</taxon>
    </lineage>
</organism>
<keyword evidence="2" id="KW-1185">Reference proteome</keyword>
<dbReference type="AlphaFoldDB" id="A0A1G4B948"/>
<accession>A0A1G4B948</accession>
<dbReference type="RefSeq" id="XP_022475096.1">
    <property type="nucleotide sequence ID" value="XM_022618446.1"/>
</dbReference>
<comment type="caution">
    <text evidence="1">The sequence shown here is derived from an EMBL/GenBank/DDBJ whole genome shotgun (WGS) entry which is preliminary data.</text>
</comment>
<evidence type="ECO:0000313" key="1">
    <source>
        <dbReference type="EMBL" id="OHE97944.1"/>
    </source>
</evidence>
<name>A0A1G4B948_9PEZI</name>
<sequence>MAGSGFWYRLQWGERGGLVGCGPGNLCPPIRPPAQLLRDHRYMPILLRFSASHDHQVAVLCPNSEHPLHPHTSHPLCAFFLLHLPSRPRLSQVSQVSLLPEDGPAVLNRRHHVFVGNGNAAGGPFTSRGIVNFLFSVNVPWETPLPLPLGWFCYVNPSLQD</sequence>
<dbReference type="OrthoDB" id="10291701at2759"/>
<dbReference type="GeneID" id="34559956"/>
<proteinExistence type="predicted"/>
<protein>
    <submittedName>
        <fullName evidence="1">Uncharacterized protein</fullName>
    </submittedName>
</protein>